<keyword evidence="4" id="KW-0788">Thiol protease</keyword>
<name>A0ABW3BD24_9ACTN</name>
<evidence type="ECO:0000256" key="1">
    <source>
        <dbReference type="ARBA" id="ARBA00007074"/>
    </source>
</evidence>
<comment type="caution">
    <text evidence="6">The sequence shown here is derived from an EMBL/GenBank/DDBJ whole genome shotgun (WGS) entry which is preliminary data.</text>
</comment>
<organism evidence="6 7">
    <name type="scientific">Streptomonospora algeriensis</name>
    <dbReference type="NCBI Taxonomy" id="995084"/>
    <lineage>
        <taxon>Bacteria</taxon>
        <taxon>Bacillati</taxon>
        <taxon>Actinomycetota</taxon>
        <taxon>Actinomycetes</taxon>
        <taxon>Streptosporangiales</taxon>
        <taxon>Nocardiopsidaceae</taxon>
        <taxon>Streptomonospora</taxon>
    </lineage>
</organism>
<reference evidence="7" key="1">
    <citation type="journal article" date="2019" name="Int. J. Syst. Evol. Microbiol.">
        <title>The Global Catalogue of Microorganisms (GCM) 10K type strain sequencing project: providing services to taxonomists for standard genome sequencing and annotation.</title>
        <authorList>
            <consortium name="The Broad Institute Genomics Platform"/>
            <consortium name="The Broad Institute Genome Sequencing Center for Infectious Disease"/>
            <person name="Wu L."/>
            <person name="Ma J."/>
        </authorList>
    </citation>
    <scope>NUCLEOTIDE SEQUENCE [LARGE SCALE GENOMIC DNA]</scope>
    <source>
        <strain evidence="7">CCUG 63369</strain>
    </source>
</reference>
<dbReference type="PANTHER" id="PTHR47053:SF1">
    <property type="entry name" value="MUREIN DD-ENDOPEPTIDASE MEPH-RELATED"/>
    <property type="match status" value="1"/>
</dbReference>
<evidence type="ECO:0000313" key="6">
    <source>
        <dbReference type="EMBL" id="MFD0800674.1"/>
    </source>
</evidence>
<dbReference type="Proteomes" id="UP001596956">
    <property type="component" value="Unassembled WGS sequence"/>
</dbReference>
<keyword evidence="7" id="KW-1185">Reference proteome</keyword>
<dbReference type="InterPro" id="IPR000064">
    <property type="entry name" value="NLP_P60_dom"/>
</dbReference>
<accession>A0ABW3BD24</accession>
<dbReference type="PANTHER" id="PTHR47053">
    <property type="entry name" value="MUREIN DD-ENDOPEPTIDASE MEPH-RELATED"/>
    <property type="match status" value="1"/>
</dbReference>
<comment type="similarity">
    <text evidence="1">Belongs to the peptidase C40 family.</text>
</comment>
<dbReference type="Gene3D" id="3.90.1720.10">
    <property type="entry name" value="endopeptidase domain like (from Nostoc punctiforme)"/>
    <property type="match status" value="1"/>
</dbReference>
<evidence type="ECO:0000256" key="2">
    <source>
        <dbReference type="ARBA" id="ARBA00022670"/>
    </source>
</evidence>
<protein>
    <submittedName>
        <fullName evidence="6">C40 family peptidase</fullName>
    </submittedName>
</protein>
<dbReference type="PROSITE" id="PS51935">
    <property type="entry name" value="NLPC_P60"/>
    <property type="match status" value="1"/>
</dbReference>
<dbReference type="Pfam" id="PF00877">
    <property type="entry name" value="NLPC_P60"/>
    <property type="match status" value="1"/>
</dbReference>
<keyword evidence="2" id="KW-0645">Protease</keyword>
<proteinExistence type="inferred from homology"/>
<dbReference type="InterPro" id="IPR051202">
    <property type="entry name" value="Peptidase_C40"/>
</dbReference>
<keyword evidence="3" id="KW-0378">Hydrolase</keyword>
<sequence length="220" mass="24066">MSVTKKVFARLHGHGSERGASILESAALVSIAAVIVVGLANTSIGDILHDATRDYVCRVEGPECGGETWVERERPEKPEEYSWNLASAWSGEIQGEGSAKVAIEFALAQQGKPYQWGATGRRAYDCSSLMQEAWREAGVSITRTTWSQWDALQQIPKSDLQPGDLIFFHTMSNYPPPSHVGMYIGDGQMVHAGDPVNVTQVLGNPRWESIWVGQGRVPQG</sequence>
<gene>
    <name evidence="6" type="ORF">ACFQZU_04985</name>
</gene>
<evidence type="ECO:0000256" key="4">
    <source>
        <dbReference type="ARBA" id="ARBA00022807"/>
    </source>
</evidence>
<evidence type="ECO:0000259" key="5">
    <source>
        <dbReference type="PROSITE" id="PS51935"/>
    </source>
</evidence>
<dbReference type="EMBL" id="JBHTHR010000082">
    <property type="protein sequence ID" value="MFD0800674.1"/>
    <property type="molecule type" value="Genomic_DNA"/>
</dbReference>
<evidence type="ECO:0000313" key="7">
    <source>
        <dbReference type="Proteomes" id="UP001596956"/>
    </source>
</evidence>
<dbReference type="SUPFAM" id="SSF54001">
    <property type="entry name" value="Cysteine proteinases"/>
    <property type="match status" value="1"/>
</dbReference>
<feature type="domain" description="NlpC/P60" evidence="5">
    <location>
        <begin position="96"/>
        <end position="218"/>
    </location>
</feature>
<dbReference type="InterPro" id="IPR038765">
    <property type="entry name" value="Papain-like_cys_pep_sf"/>
</dbReference>
<evidence type="ECO:0000256" key="3">
    <source>
        <dbReference type="ARBA" id="ARBA00022801"/>
    </source>
</evidence>